<reference evidence="1" key="2">
    <citation type="submission" date="2018-05" db="EMBL/GenBank/DDBJ databases">
        <title>OmerRS3 (Oryza meridionalis Reference Sequence Version 3).</title>
        <authorList>
            <person name="Zhang J."/>
            <person name="Kudrna D."/>
            <person name="Lee S."/>
            <person name="Talag J."/>
            <person name="Welchert J."/>
            <person name="Wing R.A."/>
        </authorList>
    </citation>
    <scope>NUCLEOTIDE SEQUENCE [LARGE SCALE GENOMIC DNA]</scope>
    <source>
        <strain evidence="1">cv. OR44</strain>
    </source>
</reference>
<dbReference type="AlphaFoldDB" id="A0A0E0EY94"/>
<proteinExistence type="predicted"/>
<protein>
    <submittedName>
        <fullName evidence="1">Uncharacterized protein</fullName>
    </submittedName>
</protein>
<evidence type="ECO:0000313" key="2">
    <source>
        <dbReference type="Proteomes" id="UP000008021"/>
    </source>
</evidence>
<organism evidence="1">
    <name type="scientific">Oryza meridionalis</name>
    <dbReference type="NCBI Taxonomy" id="40149"/>
    <lineage>
        <taxon>Eukaryota</taxon>
        <taxon>Viridiplantae</taxon>
        <taxon>Streptophyta</taxon>
        <taxon>Embryophyta</taxon>
        <taxon>Tracheophyta</taxon>
        <taxon>Spermatophyta</taxon>
        <taxon>Magnoliopsida</taxon>
        <taxon>Liliopsida</taxon>
        <taxon>Poales</taxon>
        <taxon>Poaceae</taxon>
        <taxon>BOP clade</taxon>
        <taxon>Oryzoideae</taxon>
        <taxon>Oryzeae</taxon>
        <taxon>Oryzinae</taxon>
        <taxon>Oryza</taxon>
    </lineage>
</organism>
<name>A0A0E0EY94_9ORYZ</name>
<accession>A0A0E0EY94</accession>
<evidence type="ECO:0000313" key="1">
    <source>
        <dbReference type="EnsemblPlants" id="OMERI10G08350.1"/>
    </source>
</evidence>
<dbReference type="Gramene" id="OMERI10G08350.1">
    <property type="protein sequence ID" value="OMERI10G08350.1"/>
    <property type="gene ID" value="OMERI10G08350"/>
</dbReference>
<keyword evidence="2" id="KW-1185">Reference proteome</keyword>
<dbReference type="EnsemblPlants" id="OMERI10G08350.1">
    <property type="protein sequence ID" value="OMERI10G08350.1"/>
    <property type="gene ID" value="OMERI10G08350"/>
</dbReference>
<sequence>MKPHRTRRNGRSWVAHMTPAERCFLSLRLGFPEGRSAQPSESAAARVKNISYHLVRQLKEIGKGNNDQIIRKKTLEDSIIGTC</sequence>
<dbReference type="Proteomes" id="UP000008021">
    <property type="component" value="Chromosome 10"/>
</dbReference>
<reference evidence="1" key="1">
    <citation type="submission" date="2015-04" db="UniProtKB">
        <authorList>
            <consortium name="EnsemblPlants"/>
        </authorList>
    </citation>
    <scope>IDENTIFICATION</scope>
</reference>
<dbReference type="HOGENOM" id="CLU_2546409_0_0_1"/>